<protein>
    <submittedName>
        <fullName evidence="1">Uncharacterized protein</fullName>
    </submittedName>
</protein>
<name>X1K0E7_9ZZZZ</name>
<comment type="caution">
    <text evidence="1">The sequence shown here is derived from an EMBL/GenBank/DDBJ whole genome shotgun (WGS) entry which is preliminary data.</text>
</comment>
<gene>
    <name evidence="1" type="ORF">S03H2_57763</name>
</gene>
<proteinExistence type="predicted"/>
<dbReference type="EMBL" id="BARU01037036">
    <property type="protein sequence ID" value="GAH83774.1"/>
    <property type="molecule type" value="Genomic_DNA"/>
</dbReference>
<organism evidence="1">
    <name type="scientific">marine sediment metagenome</name>
    <dbReference type="NCBI Taxonomy" id="412755"/>
    <lineage>
        <taxon>unclassified sequences</taxon>
        <taxon>metagenomes</taxon>
        <taxon>ecological metagenomes</taxon>
    </lineage>
</organism>
<dbReference type="AlphaFoldDB" id="X1K0E7"/>
<feature type="non-terminal residue" evidence="1">
    <location>
        <position position="123"/>
    </location>
</feature>
<sequence>MKEDILEQIAEDFYSKKVGYFTKHNIKFKPSEKEPTYIAKYDSVNSDIDLVIIDTHERNKIITVSCKSWQGGFNILKYKNTLEDALNKQPSKTTGKRDDWCAFRELCINRWTNSFLKILRNEL</sequence>
<reference evidence="1" key="1">
    <citation type="journal article" date="2014" name="Front. Microbiol.">
        <title>High frequency of phylogenetically diverse reductive dehalogenase-homologous genes in deep subseafloor sedimentary metagenomes.</title>
        <authorList>
            <person name="Kawai M."/>
            <person name="Futagami T."/>
            <person name="Toyoda A."/>
            <person name="Takaki Y."/>
            <person name="Nishi S."/>
            <person name="Hori S."/>
            <person name="Arai W."/>
            <person name="Tsubouchi T."/>
            <person name="Morono Y."/>
            <person name="Uchiyama I."/>
            <person name="Ito T."/>
            <person name="Fujiyama A."/>
            <person name="Inagaki F."/>
            <person name="Takami H."/>
        </authorList>
    </citation>
    <scope>NUCLEOTIDE SEQUENCE</scope>
    <source>
        <strain evidence="1">Expedition CK06-06</strain>
    </source>
</reference>
<evidence type="ECO:0000313" key="1">
    <source>
        <dbReference type="EMBL" id="GAH83774.1"/>
    </source>
</evidence>
<accession>X1K0E7</accession>